<comment type="subunit">
    <text evidence="3">Homodimer.</text>
</comment>
<evidence type="ECO:0000313" key="15">
    <source>
        <dbReference type="EMBL" id="AUX46959.1"/>
    </source>
</evidence>
<evidence type="ECO:0000259" key="14">
    <source>
        <dbReference type="PROSITE" id="PS50975"/>
    </source>
</evidence>
<dbReference type="PANTHER" id="PTHR23135">
    <property type="entry name" value="MUR LIGASE FAMILY MEMBER"/>
    <property type="match status" value="1"/>
</dbReference>
<keyword evidence="8 13" id="KW-0547">Nucleotide-binding</keyword>
<evidence type="ECO:0000256" key="7">
    <source>
        <dbReference type="ARBA" id="ARBA00022598"/>
    </source>
</evidence>
<feature type="domain" description="ATP-grasp" evidence="14">
    <location>
        <begin position="219"/>
        <end position="473"/>
    </location>
</feature>
<evidence type="ECO:0000256" key="10">
    <source>
        <dbReference type="ARBA" id="ARBA00031353"/>
    </source>
</evidence>
<dbReference type="Gene3D" id="3.40.1190.10">
    <property type="entry name" value="Mur-like, catalytic domain"/>
    <property type="match status" value="1"/>
</dbReference>
<dbReference type="NCBIfam" id="NF010623">
    <property type="entry name" value="PRK14016.1"/>
    <property type="match status" value="1"/>
</dbReference>
<dbReference type="GO" id="GO:0071160">
    <property type="term" value="F:cyanophycin synthetase activity (L-aspartate-adding)"/>
    <property type="evidence" value="ECO:0007669"/>
    <property type="project" value="UniProtKB-EC"/>
</dbReference>
<accession>A0A2L0F692</accession>
<dbReference type="SUPFAM" id="SSF56059">
    <property type="entry name" value="Glutathione synthetase ATP-binding domain-like"/>
    <property type="match status" value="1"/>
</dbReference>
<dbReference type="Pfam" id="PF18921">
    <property type="entry name" value="Cyanophycin_syn"/>
    <property type="match status" value="1"/>
</dbReference>
<dbReference type="GO" id="GO:0004326">
    <property type="term" value="F:tetrahydrofolylpolyglutamate synthase activity"/>
    <property type="evidence" value="ECO:0007669"/>
    <property type="project" value="InterPro"/>
</dbReference>
<evidence type="ECO:0000256" key="1">
    <source>
        <dbReference type="ARBA" id="ARBA00003184"/>
    </source>
</evidence>
<proteinExistence type="inferred from homology"/>
<gene>
    <name evidence="15" type="primary">cphA</name>
    <name evidence="15" type="ORF">SOCE26_084690</name>
</gene>
<dbReference type="GO" id="GO:0005524">
    <property type="term" value="F:ATP binding"/>
    <property type="evidence" value="ECO:0007669"/>
    <property type="project" value="UniProtKB-UniRule"/>
</dbReference>
<dbReference type="Pfam" id="PF08245">
    <property type="entry name" value="Mur_ligase_M"/>
    <property type="match status" value="1"/>
</dbReference>
<comment type="similarity">
    <text evidence="2">In the C-terminal section; belongs to the MurCDEF family.</text>
</comment>
<dbReference type="EMBL" id="CP012673">
    <property type="protein sequence ID" value="AUX46959.1"/>
    <property type="molecule type" value="Genomic_DNA"/>
</dbReference>
<dbReference type="InterPro" id="IPR018109">
    <property type="entry name" value="Folylpolyglutamate_synth_CS"/>
</dbReference>
<dbReference type="EC" id="6.3.2.29" evidence="5"/>
<dbReference type="Proteomes" id="UP000238348">
    <property type="component" value="Chromosome"/>
</dbReference>
<evidence type="ECO:0000256" key="4">
    <source>
        <dbReference type="ARBA" id="ARBA00012968"/>
    </source>
</evidence>
<dbReference type="InterPro" id="IPR011761">
    <property type="entry name" value="ATP-grasp"/>
</dbReference>
<comment type="catalytic activity">
    <reaction evidence="12">
        <text>[L-4-(L-arginin-2-N-yl)aspartate](n) + L-aspartate + ATP = [L-4-(L-arginin-2-N-yl)aspartate](n)-L-aspartate + ADP + phosphate + H(+)</text>
        <dbReference type="Rhea" id="RHEA:13277"/>
        <dbReference type="Rhea" id="RHEA-COMP:13728"/>
        <dbReference type="Rhea" id="RHEA-COMP:13733"/>
        <dbReference type="ChEBI" id="CHEBI:15378"/>
        <dbReference type="ChEBI" id="CHEBI:29991"/>
        <dbReference type="ChEBI" id="CHEBI:30616"/>
        <dbReference type="ChEBI" id="CHEBI:43474"/>
        <dbReference type="ChEBI" id="CHEBI:137986"/>
        <dbReference type="ChEBI" id="CHEBI:137990"/>
        <dbReference type="ChEBI" id="CHEBI:456216"/>
        <dbReference type="EC" id="6.3.2.29"/>
    </reaction>
</comment>
<dbReference type="GO" id="GO:0046872">
    <property type="term" value="F:metal ion binding"/>
    <property type="evidence" value="ECO:0007669"/>
    <property type="project" value="InterPro"/>
</dbReference>
<dbReference type="SUPFAM" id="SSF53623">
    <property type="entry name" value="MurD-like peptide ligases, catalytic domain"/>
    <property type="match status" value="1"/>
</dbReference>
<dbReference type="PROSITE" id="PS01011">
    <property type="entry name" value="FOLYLPOLYGLU_SYNT_1"/>
    <property type="match status" value="1"/>
</dbReference>
<keyword evidence="7 15" id="KW-0436">Ligase</keyword>
<dbReference type="InterPro" id="IPR004101">
    <property type="entry name" value="Mur_ligase_C"/>
</dbReference>
<dbReference type="AlphaFoldDB" id="A0A2L0F692"/>
<organism evidence="15 16">
    <name type="scientific">Sorangium cellulosum</name>
    <name type="common">Polyangium cellulosum</name>
    <dbReference type="NCBI Taxonomy" id="56"/>
    <lineage>
        <taxon>Bacteria</taxon>
        <taxon>Pseudomonadati</taxon>
        <taxon>Myxococcota</taxon>
        <taxon>Polyangia</taxon>
        <taxon>Polyangiales</taxon>
        <taxon>Polyangiaceae</taxon>
        <taxon>Sorangium</taxon>
    </lineage>
</organism>
<protein>
    <recommendedName>
        <fullName evidence="6">Cyanophycin synthetase</fullName>
        <ecNumber evidence="5">6.3.2.29</ecNumber>
        <ecNumber evidence="4">6.3.2.30</ecNumber>
    </recommendedName>
    <alternativeName>
        <fullName evidence="10">Cyanophycin synthase</fullName>
    </alternativeName>
</protein>
<dbReference type="OrthoDB" id="9803907at2"/>
<dbReference type="InterPro" id="IPR013221">
    <property type="entry name" value="Mur_ligase_cen"/>
</dbReference>
<comment type="function">
    <text evidence="1">Catalyzes the ATP-dependent polymerization of arginine and aspartate to multi-L-arginyl-poly-L-aspartic acid (cyanophycin; a water-insoluble reserve polymer).</text>
</comment>
<evidence type="ECO:0000256" key="12">
    <source>
        <dbReference type="ARBA" id="ARBA00048425"/>
    </source>
</evidence>
<dbReference type="InterPro" id="IPR044019">
    <property type="entry name" value="Cyanophycin_syn_N"/>
</dbReference>
<reference evidence="15 16" key="1">
    <citation type="submission" date="2015-09" db="EMBL/GenBank/DDBJ databases">
        <title>Sorangium comparison.</title>
        <authorList>
            <person name="Zaburannyi N."/>
            <person name="Bunk B."/>
            <person name="Overmann J."/>
            <person name="Mueller R."/>
        </authorList>
    </citation>
    <scope>NUCLEOTIDE SEQUENCE [LARGE SCALE GENOMIC DNA]</scope>
    <source>
        <strain evidence="15 16">So ce26</strain>
    </source>
</reference>
<evidence type="ECO:0000256" key="8">
    <source>
        <dbReference type="ARBA" id="ARBA00022741"/>
    </source>
</evidence>
<dbReference type="InterPro" id="IPR013651">
    <property type="entry name" value="ATP-grasp_RimK-type"/>
</dbReference>
<dbReference type="Pfam" id="PF02875">
    <property type="entry name" value="Mur_ligase_C"/>
    <property type="match status" value="1"/>
</dbReference>
<dbReference type="InterPro" id="IPR011810">
    <property type="entry name" value="Cya_phycin_syn"/>
</dbReference>
<dbReference type="PROSITE" id="PS50975">
    <property type="entry name" value="ATP_GRASP"/>
    <property type="match status" value="1"/>
</dbReference>
<keyword evidence="9 13" id="KW-0067">ATP-binding</keyword>
<evidence type="ECO:0000256" key="5">
    <source>
        <dbReference type="ARBA" id="ARBA00013005"/>
    </source>
</evidence>
<dbReference type="Gene3D" id="3.30.470.20">
    <property type="entry name" value="ATP-grasp fold, B domain"/>
    <property type="match status" value="2"/>
</dbReference>
<evidence type="ECO:0000256" key="6">
    <source>
        <dbReference type="ARBA" id="ARBA00022036"/>
    </source>
</evidence>
<dbReference type="Gene3D" id="3.90.190.20">
    <property type="entry name" value="Mur ligase, C-terminal domain"/>
    <property type="match status" value="1"/>
</dbReference>
<dbReference type="Pfam" id="PF08443">
    <property type="entry name" value="RimK"/>
    <property type="match status" value="1"/>
</dbReference>
<name>A0A2L0F692_SORCE</name>
<evidence type="ECO:0000256" key="11">
    <source>
        <dbReference type="ARBA" id="ARBA00048094"/>
    </source>
</evidence>
<evidence type="ECO:0000256" key="13">
    <source>
        <dbReference type="PROSITE-ProRule" id="PRU00409"/>
    </source>
</evidence>
<dbReference type="NCBIfam" id="TIGR02068">
    <property type="entry name" value="cya_phycin_syn"/>
    <property type="match status" value="1"/>
</dbReference>
<dbReference type="SUPFAM" id="SSF53244">
    <property type="entry name" value="MurD-like peptide ligases, peptide-binding domain"/>
    <property type="match status" value="1"/>
</dbReference>
<dbReference type="PANTHER" id="PTHR23135:SF18">
    <property type="entry name" value="CYANOPHYCIN SYNTHETASE"/>
    <property type="match status" value="1"/>
</dbReference>
<comment type="catalytic activity">
    <reaction evidence="11">
        <text>[L-4-(L-arginin-2-N-yl)aspartate](n)-L-aspartate + L-arginine + ATP = [L-4-(L-arginin-2-N-yl)aspartate](n+1) + ADP + phosphate + H(+)</text>
        <dbReference type="Rhea" id="RHEA:23888"/>
        <dbReference type="Rhea" id="RHEA-COMP:13732"/>
        <dbReference type="Rhea" id="RHEA-COMP:13733"/>
        <dbReference type="ChEBI" id="CHEBI:15378"/>
        <dbReference type="ChEBI" id="CHEBI:30616"/>
        <dbReference type="ChEBI" id="CHEBI:32682"/>
        <dbReference type="ChEBI" id="CHEBI:43474"/>
        <dbReference type="ChEBI" id="CHEBI:137986"/>
        <dbReference type="ChEBI" id="CHEBI:137990"/>
        <dbReference type="ChEBI" id="CHEBI:456216"/>
        <dbReference type="EC" id="6.3.2.30"/>
    </reaction>
</comment>
<dbReference type="InterPro" id="IPR036615">
    <property type="entry name" value="Mur_ligase_C_dom_sf"/>
</dbReference>
<evidence type="ECO:0000256" key="3">
    <source>
        <dbReference type="ARBA" id="ARBA00011738"/>
    </source>
</evidence>
<dbReference type="SMART" id="SM01209">
    <property type="entry name" value="GARS_A"/>
    <property type="match status" value="1"/>
</dbReference>
<sequence>MRILSIRTLHGPNVFASWPVLRMTLDLEGLAETSSAEVPGFVDALLALLPGLGEHHCSRGRPGGFVERLREGTYWGHIIEHVALQLSEPAGIGVTYGKTVYAGAPGLYDVVVEFENEAAMRVLLEGAFELVTAVLEGRSFDVAARVAEAARIAEETALGPSTRAVVKAAEKRGIPWSRLNDESLLVFGYGKYRRFVQATTSCRTSFVAVEIAGDKQLTKQLLERAGVPVPRGIVVGTADEAARALGQLRAPVVVKPLDGNQGKGVSLNLSSEAEVRAAFEIACVYRPRVLVEEMVSGRNYRVLVVNGRMVAASERLPAHVVGDGQHTASELIALENQNPLRADGHNGVLTKIVVDDVVRACLAKHGRSLDEVPARGERFILRESVNLSTGGIARDVTDEVHPDTARLCERAARAIDLDICGIDLVADDISRPLGAGAMGAIIELNAAPGIRMHEHPSEGKPRDVGGAIVEMLYPPGTPSRIPIISITGTNGKTTTTRMVGHILGATGATVGMTTTEGIYVGGRCIEAGDTTGPGSARAILFDPTVDIAVLETARGGIVRRGLGYDWSDVAIMTNIGPDHLGQDGIESVDDLLWIKMVVAERVREGGTLVLNAEDPLLAAIPQHRRMAKLSRNIVFFALDPANAVLREHVERGGTGYTLRSGWIVELQGMVERHIVPAANIPATFGGAALFQVANAMAAVAACRAQGVPVETIARALQAFDACGKNRGRTNLYQLEDNYVLIDYGHNPGAFRATCALAAQWEGRRITGIVSLPGDRSNALLEACACEIANGGFHRIICKDDGDLRGRAPGEVPALLQRVVAEVQPGQLCQVIPDESEAIEHALATVEPGEVIVLFTEDAALVGEMLVRLGAVAVSAVPELSSGIRGRSRRHEDTHLAV</sequence>
<dbReference type="RefSeq" id="WP_104985058.1">
    <property type="nucleotide sequence ID" value="NZ_CP012673.1"/>
</dbReference>
<dbReference type="InterPro" id="IPR036565">
    <property type="entry name" value="Mur-like_cat_sf"/>
</dbReference>
<evidence type="ECO:0000256" key="2">
    <source>
        <dbReference type="ARBA" id="ARBA00009060"/>
    </source>
</evidence>
<dbReference type="GO" id="GO:0071161">
    <property type="term" value="F:cyanophycin synthetase activity (L-arginine-adding)"/>
    <property type="evidence" value="ECO:0007669"/>
    <property type="project" value="UniProtKB-EC"/>
</dbReference>
<dbReference type="EC" id="6.3.2.30" evidence="4"/>
<evidence type="ECO:0000313" key="16">
    <source>
        <dbReference type="Proteomes" id="UP000238348"/>
    </source>
</evidence>
<evidence type="ECO:0000256" key="9">
    <source>
        <dbReference type="ARBA" id="ARBA00022840"/>
    </source>
</evidence>